<dbReference type="SUPFAM" id="SSF103481">
    <property type="entry name" value="Multidrug resistance efflux transporter EmrE"/>
    <property type="match status" value="1"/>
</dbReference>
<feature type="region of interest" description="Disordered" evidence="5">
    <location>
        <begin position="515"/>
        <end position="550"/>
    </location>
</feature>
<comment type="subcellular location">
    <subcellularLocation>
        <location evidence="1">Membrane</location>
        <topology evidence="1">Multi-pass membrane protein</topology>
    </subcellularLocation>
</comment>
<evidence type="ECO:0000256" key="1">
    <source>
        <dbReference type="ARBA" id="ARBA00004141"/>
    </source>
</evidence>
<dbReference type="GO" id="GO:0015095">
    <property type="term" value="F:magnesium ion transmembrane transporter activity"/>
    <property type="evidence" value="ECO:0007669"/>
    <property type="project" value="InterPro"/>
</dbReference>
<name>A0AAD5TW82_9FUNG</name>
<keyword evidence="4 6" id="KW-0472">Membrane</keyword>
<dbReference type="PANTHER" id="PTHR12570">
    <property type="match status" value="1"/>
</dbReference>
<feature type="region of interest" description="Disordered" evidence="5">
    <location>
        <begin position="46"/>
        <end position="67"/>
    </location>
</feature>
<feature type="transmembrane region" description="Helical" evidence="6">
    <location>
        <begin position="170"/>
        <end position="192"/>
    </location>
</feature>
<dbReference type="InterPro" id="IPR008521">
    <property type="entry name" value="Mg_trans_NIPA"/>
</dbReference>
<dbReference type="Pfam" id="PF05653">
    <property type="entry name" value="Mg_trans_NIPA"/>
    <property type="match status" value="2"/>
</dbReference>
<evidence type="ECO:0000256" key="2">
    <source>
        <dbReference type="ARBA" id="ARBA00022692"/>
    </source>
</evidence>
<dbReference type="EMBL" id="JADGJW010000896">
    <property type="protein sequence ID" value="KAJ3210342.1"/>
    <property type="molecule type" value="Genomic_DNA"/>
</dbReference>
<keyword evidence="8" id="KW-1185">Reference proteome</keyword>
<evidence type="ECO:0008006" key="9">
    <source>
        <dbReference type="Google" id="ProtNLM"/>
    </source>
</evidence>
<keyword evidence="2 6" id="KW-0812">Transmembrane</keyword>
<evidence type="ECO:0000256" key="3">
    <source>
        <dbReference type="ARBA" id="ARBA00022989"/>
    </source>
</evidence>
<organism evidence="7 8">
    <name type="scientific">Clydaea vesicula</name>
    <dbReference type="NCBI Taxonomy" id="447962"/>
    <lineage>
        <taxon>Eukaryota</taxon>
        <taxon>Fungi</taxon>
        <taxon>Fungi incertae sedis</taxon>
        <taxon>Chytridiomycota</taxon>
        <taxon>Chytridiomycota incertae sedis</taxon>
        <taxon>Chytridiomycetes</taxon>
        <taxon>Lobulomycetales</taxon>
        <taxon>Lobulomycetaceae</taxon>
        <taxon>Clydaea</taxon>
    </lineage>
</organism>
<evidence type="ECO:0000313" key="8">
    <source>
        <dbReference type="Proteomes" id="UP001211065"/>
    </source>
</evidence>
<reference evidence="7" key="1">
    <citation type="submission" date="2020-05" db="EMBL/GenBank/DDBJ databases">
        <title>Phylogenomic resolution of chytrid fungi.</title>
        <authorList>
            <person name="Stajich J.E."/>
            <person name="Amses K."/>
            <person name="Simmons R."/>
            <person name="Seto K."/>
            <person name="Myers J."/>
            <person name="Bonds A."/>
            <person name="Quandt C.A."/>
            <person name="Barry K."/>
            <person name="Liu P."/>
            <person name="Grigoriev I."/>
            <person name="Longcore J.E."/>
            <person name="James T.Y."/>
        </authorList>
    </citation>
    <scope>NUCLEOTIDE SEQUENCE</scope>
    <source>
        <strain evidence="7">JEL0476</strain>
    </source>
</reference>
<comment type="caution">
    <text evidence="7">The sequence shown here is derived from an EMBL/GenBank/DDBJ whole genome shotgun (WGS) entry which is preliminary data.</text>
</comment>
<dbReference type="InterPro" id="IPR037185">
    <property type="entry name" value="EmrE-like"/>
</dbReference>
<feature type="transmembrane region" description="Helical" evidence="6">
    <location>
        <begin position="12"/>
        <end position="37"/>
    </location>
</feature>
<feature type="transmembrane region" description="Helical" evidence="6">
    <location>
        <begin position="419"/>
        <end position="439"/>
    </location>
</feature>
<sequence>MSAITKDSINLIIGVAVSLASSMLASLGINLQASALVSFRERNRIAESESMDDDSDSGSSINGDDEESMFNVSQSGIHLRNNSTQSPEGKNLSPQRPYRISHNISFETLSNIPADSRINLEALSSSQVDKDQSSLMRESNTSQTGSEVMPNKIGCSFGKNCKLLFFKWQWYFGFFLYVFFQFFGSMIALNFIPPEVVAPLGATGLIFNMLFSKAFLGTSIVKKDWIGTLLIVLGCAIVSVAGSNNSGDNSKKKTIEEILSIYCKPQFIIYFVIQTMIILIMLLFVKYLEYGGPLKKCHEDECILYDESQNRASFNFSQEQLEELQDCICQETTENSPLLNNSHEKRKRHLRRKSSLSNLPKDRISKWIRKKRRSIKIVGLIGALYSVTGGISASDTLILASNGIDLLLYLFSGKEVKYVAYPIILLFCTVITVILQLYSLNRGLNFSLPTIVVPLFYTFYTVFSFTNSLIVISSESDKNNQNKLSGDVFWILSGLLLIVIGVWCLGTKVENSKGSENLKEEHSNKESDKNEISTEVDKNSNSQKNMLKSKIHRWSRMVVADENNEPQL</sequence>
<accession>A0AAD5TW82</accession>
<feature type="compositionally biased region" description="Basic and acidic residues" evidence="5">
    <location>
        <begin position="515"/>
        <end position="538"/>
    </location>
</feature>
<evidence type="ECO:0000256" key="6">
    <source>
        <dbReference type="SAM" id="Phobius"/>
    </source>
</evidence>
<feature type="transmembrane region" description="Helical" evidence="6">
    <location>
        <begin position="488"/>
        <end position="506"/>
    </location>
</feature>
<feature type="transmembrane region" description="Helical" evidence="6">
    <location>
        <begin position="377"/>
        <end position="399"/>
    </location>
</feature>
<dbReference type="GO" id="GO:0016020">
    <property type="term" value="C:membrane"/>
    <property type="evidence" value="ECO:0007669"/>
    <property type="project" value="UniProtKB-SubCell"/>
</dbReference>
<evidence type="ECO:0000313" key="7">
    <source>
        <dbReference type="EMBL" id="KAJ3210342.1"/>
    </source>
</evidence>
<dbReference type="AlphaFoldDB" id="A0AAD5TW82"/>
<protein>
    <recommendedName>
        <fullName evidence="9">Magnesium transporter</fullName>
    </recommendedName>
</protein>
<keyword evidence="3 6" id="KW-1133">Transmembrane helix</keyword>
<evidence type="ECO:0000256" key="4">
    <source>
        <dbReference type="ARBA" id="ARBA00023136"/>
    </source>
</evidence>
<evidence type="ECO:0000256" key="5">
    <source>
        <dbReference type="SAM" id="MobiDB-lite"/>
    </source>
</evidence>
<feature type="transmembrane region" description="Helical" evidence="6">
    <location>
        <begin position="198"/>
        <end position="216"/>
    </location>
</feature>
<feature type="transmembrane region" description="Helical" evidence="6">
    <location>
        <begin position="228"/>
        <end position="247"/>
    </location>
</feature>
<dbReference type="Gene3D" id="1.10.3730.20">
    <property type="match status" value="1"/>
</dbReference>
<proteinExistence type="predicted"/>
<dbReference type="Proteomes" id="UP001211065">
    <property type="component" value="Unassembled WGS sequence"/>
</dbReference>
<dbReference type="PANTHER" id="PTHR12570:SF82">
    <property type="entry name" value="NIPA-LIKE PROTEIN 3"/>
    <property type="match status" value="1"/>
</dbReference>
<gene>
    <name evidence="7" type="ORF">HK099_008268</name>
</gene>
<feature type="transmembrane region" description="Helical" evidence="6">
    <location>
        <begin position="267"/>
        <end position="288"/>
    </location>
</feature>
<feature type="transmembrane region" description="Helical" evidence="6">
    <location>
        <begin position="451"/>
        <end position="473"/>
    </location>
</feature>